<accession>E1SMX9</accession>
<organism evidence="9 10">
    <name type="scientific">Ferrimonas balearica (strain DSM 9799 / CCM 4581 / KCTC 23876 / PAT)</name>
    <dbReference type="NCBI Taxonomy" id="550540"/>
    <lineage>
        <taxon>Bacteria</taxon>
        <taxon>Pseudomonadati</taxon>
        <taxon>Pseudomonadota</taxon>
        <taxon>Gammaproteobacteria</taxon>
        <taxon>Alteromonadales</taxon>
        <taxon>Ferrimonadaceae</taxon>
        <taxon>Ferrimonas</taxon>
    </lineage>
</organism>
<gene>
    <name evidence="9" type="ordered locus">Fbal_2446</name>
</gene>
<evidence type="ECO:0000259" key="8">
    <source>
        <dbReference type="PROSITE" id="PS50885"/>
    </source>
</evidence>
<feature type="domain" description="HAMP" evidence="8">
    <location>
        <begin position="142"/>
        <end position="186"/>
    </location>
</feature>
<dbReference type="GO" id="GO:0007165">
    <property type="term" value="P:signal transduction"/>
    <property type="evidence" value="ECO:0007669"/>
    <property type="project" value="UniProtKB-KW"/>
</dbReference>
<dbReference type="GO" id="GO:0006935">
    <property type="term" value="P:chemotaxis"/>
    <property type="evidence" value="ECO:0007669"/>
    <property type="project" value="UniProtKB-ARBA"/>
</dbReference>
<name>E1SMX9_FERBD</name>
<dbReference type="EMBL" id="CP002209">
    <property type="protein sequence ID" value="ADN76648.1"/>
    <property type="molecule type" value="Genomic_DNA"/>
</dbReference>
<dbReference type="HOGENOM" id="CLU_000445_107_27_6"/>
<protein>
    <submittedName>
        <fullName evidence="9">Methyl-accepting chemotaxis sensory transducer</fullName>
    </submittedName>
</protein>
<dbReference type="KEGG" id="fbl:Fbal_2446"/>
<keyword evidence="6" id="KW-0472">Membrane</keyword>
<feature type="domain" description="Methyl-accepting transducer" evidence="7">
    <location>
        <begin position="191"/>
        <end position="427"/>
    </location>
</feature>
<evidence type="ECO:0000256" key="1">
    <source>
        <dbReference type="ARBA" id="ARBA00004370"/>
    </source>
</evidence>
<evidence type="ECO:0000259" key="7">
    <source>
        <dbReference type="PROSITE" id="PS50111"/>
    </source>
</evidence>
<dbReference type="SMART" id="SM00283">
    <property type="entry name" value="MA"/>
    <property type="match status" value="1"/>
</dbReference>
<dbReference type="eggNOG" id="COG0840">
    <property type="taxonomic scope" value="Bacteria"/>
</dbReference>
<dbReference type="Gene3D" id="1.10.287.950">
    <property type="entry name" value="Methyl-accepting chemotaxis protein"/>
    <property type="match status" value="1"/>
</dbReference>
<keyword evidence="6" id="KW-1133">Transmembrane helix</keyword>
<dbReference type="Pfam" id="PF00015">
    <property type="entry name" value="MCPsignal"/>
    <property type="match status" value="1"/>
</dbReference>
<dbReference type="InterPro" id="IPR004089">
    <property type="entry name" value="MCPsignal_dom"/>
</dbReference>
<evidence type="ECO:0000256" key="5">
    <source>
        <dbReference type="SAM" id="Coils"/>
    </source>
</evidence>
<evidence type="ECO:0000256" key="3">
    <source>
        <dbReference type="ARBA" id="ARBA00029447"/>
    </source>
</evidence>
<keyword evidence="6" id="KW-0812">Transmembrane</keyword>
<dbReference type="FunFam" id="1.10.287.950:FF:000001">
    <property type="entry name" value="Methyl-accepting chemotaxis sensory transducer"/>
    <property type="match status" value="1"/>
</dbReference>
<evidence type="ECO:0000313" key="10">
    <source>
        <dbReference type="Proteomes" id="UP000006683"/>
    </source>
</evidence>
<dbReference type="GeneID" id="67182657"/>
<dbReference type="STRING" id="550540.Fbal_2446"/>
<dbReference type="PROSITE" id="PS50885">
    <property type="entry name" value="HAMP"/>
    <property type="match status" value="1"/>
</dbReference>
<dbReference type="AlphaFoldDB" id="E1SMX9"/>
<feature type="transmembrane region" description="Helical" evidence="6">
    <location>
        <begin position="21"/>
        <end position="42"/>
    </location>
</feature>
<comment type="similarity">
    <text evidence="3">Belongs to the methyl-accepting chemotaxis (MCP) protein family.</text>
</comment>
<proteinExistence type="inferred from homology"/>
<dbReference type="RefSeq" id="WP_013345954.1">
    <property type="nucleotide sequence ID" value="NC_014541.1"/>
</dbReference>
<dbReference type="PANTHER" id="PTHR32089:SF65">
    <property type="entry name" value="CHEMOTAXIS SIGNAL TRANSDUCTION SYSTEM METHYL ACCEPTING SENSORY TRANSDUCER"/>
    <property type="match status" value="1"/>
</dbReference>
<evidence type="ECO:0000256" key="2">
    <source>
        <dbReference type="ARBA" id="ARBA00023224"/>
    </source>
</evidence>
<sequence>MKEVAFRWIDRLLIHLTLREKFLLVFVVPLLVLGLLALVLGYQAHSQTLAQLYSQQQWLAQTLTQHPELDAQALLAGSNFRLGEGPHAMVLTSGQTLSVISEPSWLDLFTPMVLTFSAVAVLLCAMVSYYTMTFIGGAMFTMNKALNQLAEGDLTARLNFFPVRDEFSQIAITIDKVAEREQNLVKEMKQAAGLMQQFSTELTEMSRTSHNLANEQTLQMDSLVSASEEMEYSIREVASHALTSSQNTQAAAEATQAGQGQLAQTQQSLDTLQGEVTEAAQAVTLLEQNITQINQVLTSINAISEQTNLLALNAAIEAARAGEQGRGFAVVADEVRTLAGRTQDATVAIQGMMDTLQSGRTQLVSVMERTVDNAAQSGELMGLVAEQIRQISERNQDLALRSTEIATAAEQQSSVATTLVTNIDQIRQHGNAIGEQIQQAVSQIAELTRQAEQLDALVHHLKS</sequence>
<keyword evidence="10" id="KW-1185">Reference proteome</keyword>
<dbReference type="PANTHER" id="PTHR32089">
    <property type="entry name" value="METHYL-ACCEPTING CHEMOTAXIS PROTEIN MCPB"/>
    <property type="match status" value="1"/>
</dbReference>
<dbReference type="OrthoDB" id="6757190at2"/>
<dbReference type="SUPFAM" id="SSF58104">
    <property type="entry name" value="Methyl-accepting chemotaxis protein (MCP) signaling domain"/>
    <property type="match status" value="1"/>
</dbReference>
<evidence type="ECO:0000313" key="9">
    <source>
        <dbReference type="EMBL" id="ADN76648.1"/>
    </source>
</evidence>
<dbReference type="Proteomes" id="UP000006683">
    <property type="component" value="Chromosome"/>
</dbReference>
<feature type="coiled-coil region" evidence="5">
    <location>
        <begin position="262"/>
        <end position="289"/>
    </location>
</feature>
<keyword evidence="5" id="KW-0175">Coiled coil</keyword>
<dbReference type="GO" id="GO:0016020">
    <property type="term" value="C:membrane"/>
    <property type="evidence" value="ECO:0007669"/>
    <property type="project" value="UniProtKB-SubCell"/>
</dbReference>
<keyword evidence="2 4" id="KW-0807">Transducer</keyword>
<feature type="transmembrane region" description="Helical" evidence="6">
    <location>
        <begin position="108"/>
        <end position="132"/>
    </location>
</feature>
<dbReference type="PROSITE" id="PS50111">
    <property type="entry name" value="CHEMOTAXIS_TRANSDUC_2"/>
    <property type="match status" value="1"/>
</dbReference>
<reference evidence="9 10" key="1">
    <citation type="journal article" date="2010" name="Stand. Genomic Sci.">
        <title>Complete genome sequence of Ferrimonas balearica type strain (PAT).</title>
        <authorList>
            <person name="Nolan M."/>
            <person name="Sikorski J."/>
            <person name="Davenport K."/>
            <person name="Lucas S."/>
            <person name="Glavina Del Rio T."/>
            <person name="Tice H."/>
            <person name="Cheng J."/>
            <person name="Goodwin L."/>
            <person name="Pitluck S."/>
            <person name="Liolios K."/>
            <person name="Ivanova N."/>
            <person name="Mavromatis K."/>
            <person name="Ovchinnikova G."/>
            <person name="Pati A."/>
            <person name="Chen A."/>
            <person name="Palaniappan K."/>
            <person name="Land M."/>
            <person name="Hauser L."/>
            <person name="Chang Y."/>
            <person name="Jeffries C."/>
            <person name="Tapia R."/>
            <person name="Brettin T."/>
            <person name="Detter J."/>
            <person name="Han C."/>
            <person name="Yasawong M."/>
            <person name="Rohde M."/>
            <person name="Tindall B."/>
            <person name="Goker M."/>
            <person name="Woyke T."/>
            <person name="Bristow J."/>
            <person name="Eisen J."/>
            <person name="Markowitz V."/>
            <person name="Hugenholtz P."/>
            <person name="Kyrpides N."/>
            <person name="Klenk H."/>
            <person name="Lapidus A."/>
        </authorList>
    </citation>
    <scope>NUCLEOTIDE SEQUENCE [LARGE SCALE GENOMIC DNA]</scope>
    <source>
        <strain evidence="10">DSM 9799 / CCM 4581 / KCTC 23876 / PAT</strain>
    </source>
</reference>
<evidence type="ECO:0000256" key="4">
    <source>
        <dbReference type="PROSITE-ProRule" id="PRU00284"/>
    </source>
</evidence>
<dbReference type="InterPro" id="IPR003660">
    <property type="entry name" value="HAMP_dom"/>
</dbReference>
<comment type="subcellular location">
    <subcellularLocation>
        <location evidence="1">Membrane</location>
    </subcellularLocation>
</comment>
<evidence type="ECO:0000256" key="6">
    <source>
        <dbReference type="SAM" id="Phobius"/>
    </source>
</evidence>